<protein>
    <submittedName>
        <fullName evidence="2">Uncharacterized protein</fullName>
    </submittedName>
</protein>
<evidence type="ECO:0000313" key="2">
    <source>
        <dbReference type="EMBL" id="GMI47270.1"/>
    </source>
</evidence>
<gene>
    <name evidence="2" type="ORF">TrCOL_g10558</name>
</gene>
<sequence length="198" mass="21561">MHLYSGFGDAVKSNTTSSKKKKKTPKKKSNMSVLQGGGGALRELALKYDEMVKDNDVTLRDVYVLDKDHVDPSDGGNIGTFWFVGKFATRESGDAVAPPDRATVYTHSKNLVLKLRHSRSLSIFTAPGNSEMEVVRNLTPLTPLPNSDTDGGGCEVGFNPEIYIGDEQHKGGLRVKRYEDGSICANTFEVNLAPQAPD</sequence>
<organism evidence="2 3">
    <name type="scientific">Triparma columacea</name>
    <dbReference type="NCBI Taxonomy" id="722753"/>
    <lineage>
        <taxon>Eukaryota</taxon>
        <taxon>Sar</taxon>
        <taxon>Stramenopiles</taxon>
        <taxon>Ochrophyta</taxon>
        <taxon>Bolidophyceae</taxon>
        <taxon>Parmales</taxon>
        <taxon>Triparmaceae</taxon>
        <taxon>Triparma</taxon>
    </lineage>
</organism>
<dbReference type="AlphaFoldDB" id="A0A9W7GL10"/>
<dbReference type="OrthoDB" id="39408at2759"/>
<reference evidence="3" key="1">
    <citation type="journal article" date="2023" name="Commun. Biol.">
        <title>Genome analysis of Parmales, the sister group of diatoms, reveals the evolutionary specialization of diatoms from phago-mixotrophs to photoautotrophs.</title>
        <authorList>
            <person name="Ban H."/>
            <person name="Sato S."/>
            <person name="Yoshikawa S."/>
            <person name="Yamada K."/>
            <person name="Nakamura Y."/>
            <person name="Ichinomiya M."/>
            <person name="Sato N."/>
            <person name="Blanc-Mathieu R."/>
            <person name="Endo H."/>
            <person name="Kuwata A."/>
            <person name="Ogata H."/>
        </authorList>
    </citation>
    <scope>NUCLEOTIDE SEQUENCE [LARGE SCALE GENOMIC DNA]</scope>
</reference>
<evidence type="ECO:0000256" key="1">
    <source>
        <dbReference type="SAM" id="MobiDB-lite"/>
    </source>
</evidence>
<comment type="caution">
    <text evidence="2">The sequence shown here is derived from an EMBL/GenBank/DDBJ whole genome shotgun (WGS) entry which is preliminary data.</text>
</comment>
<proteinExistence type="predicted"/>
<feature type="compositionally biased region" description="Basic residues" evidence="1">
    <location>
        <begin position="18"/>
        <end position="29"/>
    </location>
</feature>
<dbReference type="EMBL" id="BRYA01000336">
    <property type="protein sequence ID" value="GMI47270.1"/>
    <property type="molecule type" value="Genomic_DNA"/>
</dbReference>
<accession>A0A9W7GL10</accession>
<feature type="region of interest" description="Disordered" evidence="1">
    <location>
        <begin position="1"/>
        <end position="35"/>
    </location>
</feature>
<dbReference type="Proteomes" id="UP001165065">
    <property type="component" value="Unassembled WGS sequence"/>
</dbReference>
<name>A0A9W7GL10_9STRA</name>
<keyword evidence="3" id="KW-1185">Reference proteome</keyword>
<evidence type="ECO:0000313" key="3">
    <source>
        <dbReference type="Proteomes" id="UP001165065"/>
    </source>
</evidence>